<dbReference type="PANTHER" id="PTHR21576:SF158">
    <property type="entry name" value="RIBOSOMAL RNA-PROCESSING PROTEIN 12-LIKE CONSERVED DOMAIN-CONTAINING PROTEIN"/>
    <property type="match status" value="1"/>
</dbReference>
<proteinExistence type="predicted"/>
<organism evidence="8 10">
    <name type="scientific">Rhizophagus clarus</name>
    <dbReference type="NCBI Taxonomy" id="94130"/>
    <lineage>
        <taxon>Eukaryota</taxon>
        <taxon>Fungi</taxon>
        <taxon>Fungi incertae sedis</taxon>
        <taxon>Mucoromycota</taxon>
        <taxon>Glomeromycotina</taxon>
        <taxon>Glomeromycetes</taxon>
        <taxon>Glomerales</taxon>
        <taxon>Glomeraceae</taxon>
        <taxon>Rhizophagus</taxon>
    </lineage>
</organism>
<feature type="region of interest" description="Disordered" evidence="5">
    <location>
        <begin position="202"/>
        <end position="228"/>
    </location>
</feature>
<reference evidence="8 10" key="1">
    <citation type="submission" date="2017-11" db="EMBL/GenBank/DDBJ databases">
        <title>The genome of Rhizophagus clarus HR1 reveals common genetic basis of auxotrophy among arbuscular mycorrhizal fungi.</title>
        <authorList>
            <person name="Kobayashi Y."/>
        </authorList>
    </citation>
    <scope>NUCLEOTIDE SEQUENCE [LARGE SCALE GENOMIC DNA]</scope>
    <source>
        <strain evidence="8 10">HR1</strain>
    </source>
</reference>
<feature type="compositionally biased region" description="Polar residues" evidence="5">
    <location>
        <begin position="202"/>
        <end position="223"/>
    </location>
</feature>
<evidence type="ECO:0000256" key="1">
    <source>
        <dbReference type="ARBA" id="ARBA00004141"/>
    </source>
</evidence>
<comment type="subcellular location">
    <subcellularLocation>
        <location evidence="1">Membrane</location>
        <topology evidence="1">Multi-pass membrane protein</topology>
    </subcellularLocation>
</comment>
<evidence type="ECO:0000313" key="8">
    <source>
        <dbReference type="EMBL" id="GBB98968.1"/>
    </source>
</evidence>
<evidence type="ECO:0000256" key="3">
    <source>
        <dbReference type="ARBA" id="ARBA00022989"/>
    </source>
</evidence>
<dbReference type="GO" id="GO:0016020">
    <property type="term" value="C:membrane"/>
    <property type="evidence" value="ECO:0007669"/>
    <property type="project" value="UniProtKB-SubCell"/>
</dbReference>
<keyword evidence="10" id="KW-1185">Reference proteome</keyword>
<feature type="transmembrane region" description="Helical" evidence="6">
    <location>
        <begin position="353"/>
        <end position="374"/>
    </location>
</feature>
<keyword evidence="3 6" id="KW-1133">Transmembrane helix</keyword>
<sequence length="452" mass="50776">MDSTLKTRKILSYISALIISLLCGTQYLFSVYSTSVAERLGFNSVQINTIGSSANYGLFFFGPLFGYIIDKHPTRLTPILASITIFTGYFCLAMTYQGYFPKSFLLCVFYLFLTGIASCAAFFSVLRTISVNIKSYRGIAIGSAMALFGLTAFVFSQINSFFFKGDTYHFLLFLAFATGTFMFIGSIFLVILPQEEDYEEVSSQNEENPVSLPSTSTNSQEQTPLLPRREESNIRGRELFKNIDAILLGLSMLLIGGVGLMYMNNVGAIIKSLYLTTSFPSEDVSNEIQRYQNFHVTLLSILSCFGRIFVGLMSDLTKYKYNLRRLWFLLCASLYLFIGQIFAGFVIKNLSFLWISSIFVGFGYGHLFGISPTITNEWFGNEHFGLNWGIMSWFIAIGGQLFNLFFGYNFDTHKDKCLGVSCYNTAFYVSAIGSMISLCVVSGLLYKRRNSV</sequence>
<feature type="transmembrane region" description="Helical" evidence="6">
    <location>
        <begin position="103"/>
        <end position="126"/>
    </location>
</feature>
<evidence type="ECO:0000313" key="10">
    <source>
        <dbReference type="Proteomes" id="UP000247702"/>
    </source>
</evidence>
<gene>
    <name evidence="9" type="ORF">RCL2_002149100</name>
    <name evidence="8" type="ORF">RclHR1_03380010</name>
</gene>
<comment type="caution">
    <text evidence="8">The sequence shown here is derived from an EMBL/GenBank/DDBJ whole genome shotgun (WGS) entry which is preliminary data.</text>
</comment>
<evidence type="ECO:0000256" key="2">
    <source>
        <dbReference type="ARBA" id="ARBA00022692"/>
    </source>
</evidence>
<feature type="transmembrane region" description="Helical" evidence="6">
    <location>
        <begin position="12"/>
        <end position="29"/>
    </location>
</feature>
<feature type="transmembrane region" description="Helical" evidence="6">
    <location>
        <begin position="49"/>
        <end position="69"/>
    </location>
</feature>
<dbReference type="SUPFAM" id="SSF103473">
    <property type="entry name" value="MFS general substrate transporter"/>
    <property type="match status" value="1"/>
</dbReference>
<dbReference type="InterPro" id="IPR010658">
    <property type="entry name" value="Nodulin-like"/>
</dbReference>
<evidence type="ECO:0000313" key="9">
    <source>
        <dbReference type="EMBL" id="GES94785.1"/>
    </source>
</evidence>
<dbReference type="Gene3D" id="1.20.1250.20">
    <property type="entry name" value="MFS general substrate transporter like domains"/>
    <property type="match status" value="2"/>
</dbReference>
<name>A0A2Z6S4E9_9GLOM</name>
<evidence type="ECO:0000259" key="7">
    <source>
        <dbReference type="PROSITE" id="PS50850"/>
    </source>
</evidence>
<reference evidence="9" key="2">
    <citation type="submission" date="2019-10" db="EMBL/GenBank/DDBJ databases">
        <title>Conservation and host-specific expression of non-tandemly repeated heterogenous ribosome RNA gene in arbuscular mycorrhizal fungi.</title>
        <authorList>
            <person name="Maeda T."/>
            <person name="Kobayashi Y."/>
            <person name="Nakagawa T."/>
            <person name="Ezawa T."/>
            <person name="Yamaguchi K."/>
            <person name="Bino T."/>
            <person name="Nishimoto Y."/>
            <person name="Shigenobu S."/>
            <person name="Kawaguchi M."/>
        </authorList>
    </citation>
    <scope>NUCLEOTIDE SEQUENCE</scope>
    <source>
        <strain evidence="9">HR1</strain>
    </source>
</reference>
<evidence type="ECO:0000256" key="5">
    <source>
        <dbReference type="SAM" id="MobiDB-lite"/>
    </source>
</evidence>
<dbReference type="EMBL" id="BEXD01002646">
    <property type="protein sequence ID" value="GBB98968.1"/>
    <property type="molecule type" value="Genomic_DNA"/>
</dbReference>
<keyword evidence="2 6" id="KW-0812">Transmembrane</keyword>
<dbReference type="GO" id="GO:0022857">
    <property type="term" value="F:transmembrane transporter activity"/>
    <property type="evidence" value="ECO:0007669"/>
    <property type="project" value="InterPro"/>
</dbReference>
<feature type="transmembrane region" description="Helical" evidence="6">
    <location>
        <begin position="426"/>
        <end position="446"/>
    </location>
</feature>
<feature type="transmembrane region" description="Helical" evidence="6">
    <location>
        <begin position="386"/>
        <end position="406"/>
    </location>
</feature>
<evidence type="ECO:0000256" key="4">
    <source>
        <dbReference type="ARBA" id="ARBA00023136"/>
    </source>
</evidence>
<keyword evidence="4 6" id="KW-0472">Membrane</keyword>
<dbReference type="Pfam" id="PF07690">
    <property type="entry name" value="MFS_1"/>
    <property type="match status" value="1"/>
</dbReference>
<evidence type="ECO:0000256" key="6">
    <source>
        <dbReference type="SAM" id="Phobius"/>
    </source>
</evidence>
<feature type="transmembrane region" description="Helical" evidence="6">
    <location>
        <begin position="170"/>
        <end position="192"/>
    </location>
</feature>
<protein>
    <submittedName>
        <fullName evidence="9">Major facilitator superfamily domain-containing protein</fullName>
    </submittedName>
</protein>
<dbReference type="PROSITE" id="PS50850">
    <property type="entry name" value="MFS"/>
    <property type="match status" value="1"/>
</dbReference>
<accession>A0A2Z6S4E9</accession>
<dbReference type="Proteomes" id="UP000615446">
    <property type="component" value="Unassembled WGS sequence"/>
</dbReference>
<dbReference type="InterPro" id="IPR020846">
    <property type="entry name" value="MFS_dom"/>
</dbReference>
<dbReference type="InterPro" id="IPR036259">
    <property type="entry name" value="MFS_trans_sf"/>
</dbReference>
<dbReference type="InterPro" id="IPR011701">
    <property type="entry name" value="MFS"/>
</dbReference>
<feature type="transmembrane region" description="Helical" evidence="6">
    <location>
        <begin position="138"/>
        <end position="158"/>
    </location>
</feature>
<dbReference type="EMBL" id="BLAL01000239">
    <property type="protein sequence ID" value="GES94785.1"/>
    <property type="molecule type" value="Genomic_DNA"/>
</dbReference>
<dbReference type="Pfam" id="PF06813">
    <property type="entry name" value="Nodulin-like"/>
    <property type="match status" value="1"/>
</dbReference>
<feature type="transmembrane region" description="Helical" evidence="6">
    <location>
        <begin position="245"/>
        <end position="274"/>
    </location>
</feature>
<dbReference type="STRING" id="94130.A0A2Z6S4E9"/>
<dbReference type="OrthoDB" id="410267at2759"/>
<dbReference type="Proteomes" id="UP000247702">
    <property type="component" value="Unassembled WGS sequence"/>
</dbReference>
<feature type="transmembrane region" description="Helical" evidence="6">
    <location>
        <begin position="76"/>
        <end position="97"/>
    </location>
</feature>
<feature type="transmembrane region" description="Helical" evidence="6">
    <location>
        <begin position="294"/>
        <end position="314"/>
    </location>
</feature>
<dbReference type="PANTHER" id="PTHR21576">
    <property type="entry name" value="UNCHARACTERIZED NODULIN-LIKE PROTEIN"/>
    <property type="match status" value="1"/>
</dbReference>
<feature type="domain" description="Major facilitator superfamily (MFS) profile" evidence="7">
    <location>
        <begin position="1"/>
        <end position="449"/>
    </location>
</feature>
<dbReference type="AlphaFoldDB" id="A0A2Z6S4E9"/>
<feature type="transmembrane region" description="Helical" evidence="6">
    <location>
        <begin position="326"/>
        <end position="347"/>
    </location>
</feature>